<dbReference type="Pfam" id="PF02775">
    <property type="entry name" value="TPP_enzyme_C"/>
    <property type="match status" value="1"/>
</dbReference>
<dbReference type="GO" id="GO:0044281">
    <property type="term" value="P:small molecule metabolic process"/>
    <property type="evidence" value="ECO:0007669"/>
    <property type="project" value="UniProtKB-ARBA"/>
</dbReference>
<dbReference type="AlphaFoldDB" id="A0A4R1EU13"/>
<evidence type="ECO:0000256" key="1">
    <source>
        <dbReference type="ARBA" id="ARBA00022793"/>
    </source>
</evidence>
<proteinExistence type="predicted"/>
<dbReference type="PANTHER" id="PTHR42818">
    <property type="entry name" value="SULFOPYRUVATE DECARBOXYLASE SUBUNIT ALPHA"/>
    <property type="match status" value="1"/>
</dbReference>
<evidence type="ECO:0000313" key="4">
    <source>
        <dbReference type="EMBL" id="TCJ85156.1"/>
    </source>
</evidence>
<dbReference type="SUPFAM" id="SSF52518">
    <property type="entry name" value="Thiamin diphosphate-binding fold (THDP-binding)"/>
    <property type="match status" value="2"/>
</dbReference>
<name>A0A4R1EU13_9GAMM</name>
<feature type="domain" description="Thiamine pyrophosphate enzyme TPP-binding" evidence="3">
    <location>
        <begin position="231"/>
        <end position="336"/>
    </location>
</feature>
<organism evidence="4 5">
    <name type="scientific">Cocleimonas flava</name>
    <dbReference type="NCBI Taxonomy" id="634765"/>
    <lineage>
        <taxon>Bacteria</taxon>
        <taxon>Pseudomonadati</taxon>
        <taxon>Pseudomonadota</taxon>
        <taxon>Gammaproteobacteria</taxon>
        <taxon>Thiotrichales</taxon>
        <taxon>Thiotrichaceae</taxon>
        <taxon>Cocleimonas</taxon>
    </lineage>
</organism>
<dbReference type="Gene3D" id="3.40.50.970">
    <property type="match status" value="1"/>
</dbReference>
<evidence type="ECO:0000313" key="5">
    <source>
        <dbReference type="Proteomes" id="UP000294887"/>
    </source>
</evidence>
<keyword evidence="1" id="KW-0210">Decarboxylase</keyword>
<dbReference type="RefSeq" id="WP_131906861.1">
    <property type="nucleotide sequence ID" value="NZ_BAAAFU010000001.1"/>
</dbReference>
<evidence type="ECO:0000256" key="2">
    <source>
        <dbReference type="ARBA" id="ARBA00023239"/>
    </source>
</evidence>
<dbReference type="GO" id="GO:0030976">
    <property type="term" value="F:thiamine pyrophosphate binding"/>
    <property type="evidence" value="ECO:0007669"/>
    <property type="project" value="InterPro"/>
</dbReference>
<dbReference type="EMBL" id="SMFQ01000004">
    <property type="protein sequence ID" value="TCJ85156.1"/>
    <property type="molecule type" value="Genomic_DNA"/>
</dbReference>
<dbReference type="InterPro" id="IPR051818">
    <property type="entry name" value="TPP_dependent_decarboxylase"/>
</dbReference>
<evidence type="ECO:0000259" key="3">
    <source>
        <dbReference type="Pfam" id="PF02775"/>
    </source>
</evidence>
<accession>A0A4R1EU13</accession>
<protein>
    <submittedName>
        <fullName evidence="4">Sulfopyruvate decarboxylase subunit alpha /sulfopyruvate decarboxylase subunit beta</fullName>
    </submittedName>
</protein>
<dbReference type="OrthoDB" id="6843902at2"/>
<keyword evidence="5" id="KW-1185">Reference proteome</keyword>
<comment type="caution">
    <text evidence="4">The sequence shown here is derived from an EMBL/GenBank/DDBJ whole genome shotgun (WGS) entry which is preliminary data.</text>
</comment>
<dbReference type="InterPro" id="IPR011766">
    <property type="entry name" value="TPP_enzyme_TPP-bd"/>
</dbReference>
<keyword evidence="2" id="KW-0456">Lyase</keyword>
<keyword evidence="4" id="KW-0670">Pyruvate</keyword>
<reference evidence="4 5" key="1">
    <citation type="submission" date="2019-03" db="EMBL/GenBank/DDBJ databases">
        <title>Genomic Encyclopedia of Type Strains, Phase IV (KMG-IV): sequencing the most valuable type-strain genomes for metagenomic binning, comparative biology and taxonomic classification.</title>
        <authorList>
            <person name="Goeker M."/>
        </authorList>
    </citation>
    <scope>NUCLEOTIDE SEQUENCE [LARGE SCALE GENOMIC DNA]</scope>
    <source>
        <strain evidence="4 5">DSM 24830</strain>
    </source>
</reference>
<dbReference type="PANTHER" id="PTHR42818:SF1">
    <property type="entry name" value="SULFOPYRUVATE DECARBOXYLASE"/>
    <property type="match status" value="1"/>
</dbReference>
<dbReference type="Proteomes" id="UP000294887">
    <property type="component" value="Unassembled WGS sequence"/>
</dbReference>
<dbReference type="InterPro" id="IPR029061">
    <property type="entry name" value="THDP-binding"/>
</dbReference>
<dbReference type="GO" id="GO:0016831">
    <property type="term" value="F:carboxy-lyase activity"/>
    <property type="evidence" value="ECO:0007669"/>
    <property type="project" value="UniProtKB-KW"/>
</dbReference>
<sequence>MNNPQKIWAALSHNSVDTVAYLPCNKLNNVMKYKPDEFDVWDITKESAGLGLCFGRSLADKRTAMMIQNTGLGNLVTDLYTMQKLYQTALPIFVSWRGHYKEPIEAQIIFGDKVEDLLTAIDVEYKILATADDLVGLNEDVATCFSENKVKVYLLSPELWEENLPDYHQFGEPKINAIQVEAPAYDGSPSVNRIGAIEQIMEVVDDNDIVLSQIGFPSKEVYNTKDRDNNFYMLGALGSATEVGIGLAKSIEGKHVYVIDGDGSFFFNPNQLFDLVAYNPSNLTIICLDNGSWGSTGNQPTLSSQGYNLSAVVRSMGIESSVMTDDVDEMAQAMKDKTRFLHYMINAGNDKVGGEIPMKAIEIKDRFMKSIR</sequence>
<gene>
    <name evidence="4" type="ORF">EV695_3122</name>
</gene>